<protein>
    <submittedName>
        <fullName evidence="1">Uncharacterized protein</fullName>
    </submittedName>
</protein>
<dbReference type="Proteomes" id="UP001148299">
    <property type="component" value="Unassembled WGS sequence"/>
</dbReference>
<evidence type="ECO:0000313" key="2">
    <source>
        <dbReference type="Proteomes" id="UP001148299"/>
    </source>
</evidence>
<dbReference type="EMBL" id="JAPZBR010000008">
    <property type="protein sequence ID" value="KAJ5342243.1"/>
    <property type="molecule type" value="Genomic_DNA"/>
</dbReference>
<reference evidence="1" key="2">
    <citation type="journal article" date="2023" name="IMA Fungus">
        <title>Comparative genomic study of the Penicillium genus elucidates a diverse pangenome and 15 lateral gene transfer events.</title>
        <authorList>
            <person name="Petersen C."/>
            <person name="Sorensen T."/>
            <person name="Nielsen M.R."/>
            <person name="Sondergaard T.E."/>
            <person name="Sorensen J.L."/>
            <person name="Fitzpatrick D.A."/>
            <person name="Frisvad J.C."/>
            <person name="Nielsen K.L."/>
        </authorList>
    </citation>
    <scope>NUCLEOTIDE SEQUENCE</scope>
    <source>
        <strain evidence="1">IBT 35675</strain>
    </source>
</reference>
<reference evidence="1" key="1">
    <citation type="submission" date="2022-12" db="EMBL/GenBank/DDBJ databases">
        <authorList>
            <person name="Petersen C."/>
        </authorList>
    </citation>
    <scope>NUCLEOTIDE SEQUENCE</scope>
    <source>
        <strain evidence="1">IBT 35675</strain>
    </source>
</reference>
<organism evidence="1 2">
    <name type="scientific">Penicillium brevicompactum</name>
    <dbReference type="NCBI Taxonomy" id="5074"/>
    <lineage>
        <taxon>Eukaryota</taxon>
        <taxon>Fungi</taxon>
        <taxon>Dikarya</taxon>
        <taxon>Ascomycota</taxon>
        <taxon>Pezizomycotina</taxon>
        <taxon>Eurotiomycetes</taxon>
        <taxon>Eurotiomycetidae</taxon>
        <taxon>Eurotiales</taxon>
        <taxon>Aspergillaceae</taxon>
        <taxon>Penicillium</taxon>
    </lineage>
</organism>
<comment type="caution">
    <text evidence="1">The sequence shown here is derived from an EMBL/GenBank/DDBJ whole genome shotgun (WGS) entry which is preliminary data.</text>
</comment>
<dbReference type="AlphaFoldDB" id="A0A9W9UIC1"/>
<gene>
    <name evidence="1" type="ORF">N7541_011367</name>
</gene>
<name>A0A9W9UIC1_PENBR</name>
<keyword evidence="2" id="KW-1185">Reference proteome</keyword>
<proteinExistence type="predicted"/>
<evidence type="ECO:0000313" key="1">
    <source>
        <dbReference type="EMBL" id="KAJ5342243.1"/>
    </source>
</evidence>
<accession>A0A9W9UIC1</accession>
<sequence length="111" mass="12332">MIAWAKLLFKGALLVRPRVDHAHVSVDPPGRVMEVNSNIRLTGATISHVQTWEEFRKTAAARSIVIKMRNETAILISFSVGSDLERVGLHARISPPVVSRPKIIKLKICNV</sequence>